<comment type="caution">
    <text evidence="1">The sequence shown here is derived from an EMBL/GenBank/DDBJ whole genome shotgun (WGS) entry which is preliminary data.</text>
</comment>
<keyword evidence="2" id="KW-1185">Reference proteome</keyword>
<evidence type="ECO:0000313" key="1">
    <source>
        <dbReference type="EMBL" id="KAK3060570.1"/>
    </source>
</evidence>
<proteinExistence type="predicted"/>
<feature type="non-terminal residue" evidence="1">
    <location>
        <position position="63"/>
    </location>
</feature>
<dbReference type="EMBL" id="JAWDJW010008465">
    <property type="protein sequence ID" value="KAK3060570.1"/>
    <property type="molecule type" value="Genomic_DNA"/>
</dbReference>
<accession>A0ACC3D2B4</accession>
<reference evidence="1" key="1">
    <citation type="submission" date="2024-09" db="EMBL/GenBank/DDBJ databases">
        <title>Black Yeasts Isolated from many extreme environments.</title>
        <authorList>
            <person name="Coleine C."/>
            <person name="Stajich J.E."/>
            <person name="Selbmann L."/>
        </authorList>
    </citation>
    <scope>NUCLEOTIDE SEQUENCE</scope>
    <source>
        <strain evidence="1">CCFEE 5737</strain>
    </source>
</reference>
<sequence>MDKPPPTPGRGIPRAAGVTEDSRKQSRNDAYAALLQSALTGSAPPVFIYQDVFTEDTGSDEVQ</sequence>
<evidence type="ECO:0000313" key="2">
    <source>
        <dbReference type="Proteomes" id="UP001186974"/>
    </source>
</evidence>
<organism evidence="1 2">
    <name type="scientific">Coniosporium uncinatum</name>
    <dbReference type="NCBI Taxonomy" id="93489"/>
    <lineage>
        <taxon>Eukaryota</taxon>
        <taxon>Fungi</taxon>
        <taxon>Dikarya</taxon>
        <taxon>Ascomycota</taxon>
        <taxon>Pezizomycotina</taxon>
        <taxon>Dothideomycetes</taxon>
        <taxon>Dothideomycetes incertae sedis</taxon>
        <taxon>Coniosporium</taxon>
    </lineage>
</organism>
<name>A0ACC3D2B4_9PEZI</name>
<protein>
    <submittedName>
        <fullName evidence="1">Uncharacterized protein</fullName>
    </submittedName>
</protein>
<gene>
    <name evidence="1" type="ORF">LTS18_008244</name>
</gene>
<dbReference type="Proteomes" id="UP001186974">
    <property type="component" value="Unassembled WGS sequence"/>
</dbReference>